<dbReference type="AlphaFoldDB" id="A0A1G1VMP4"/>
<comment type="caution">
    <text evidence="1">The sequence shown here is derived from an EMBL/GenBank/DDBJ whole genome shotgun (WGS) entry which is preliminary data.</text>
</comment>
<protein>
    <submittedName>
        <fullName evidence="1">Uncharacterized protein</fullName>
    </submittedName>
</protein>
<dbReference type="EMBL" id="MHCI01000012">
    <property type="protein sequence ID" value="OGY16676.1"/>
    <property type="molecule type" value="Genomic_DNA"/>
</dbReference>
<dbReference type="Proteomes" id="UP000179069">
    <property type="component" value="Unassembled WGS sequence"/>
</dbReference>
<gene>
    <name evidence="1" type="ORF">A2785_01810</name>
</gene>
<evidence type="ECO:0000313" key="2">
    <source>
        <dbReference type="Proteomes" id="UP000179069"/>
    </source>
</evidence>
<sequence>MTRAYYSTPIVFPIRYSERTAPKMEVNCSNQENSNVQATIEEYLNTFFLWGQSGETKTKVWNGPVALTLNNKSVPGPKNAVDVASGAKCSPYKLWGTWSLTP</sequence>
<organism evidence="1 2">
    <name type="scientific">Candidatus Chisholmbacteria bacterium RIFCSPHIGHO2_01_FULL_49_18</name>
    <dbReference type="NCBI Taxonomy" id="1797590"/>
    <lineage>
        <taxon>Bacteria</taxon>
        <taxon>Candidatus Chisholmiibacteriota</taxon>
    </lineage>
</organism>
<accession>A0A1G1VMP4</accession>
<reference evidence="1 2" key="1">
    <citation type="journal article" date="2016" name="Nat. Commun.">
        <title>Thousands of microbial genomes shed light on interconnected biogeochemical processes in an aquifer system.</title>
        <authorList>
            <person name="Anantharaman K."/>
            <person name="Brown C.T."/>
            <person name="Hug L.A."/>
            <person name="Sharon I."/>
            <person name="Castelle C.J."/>
            <person name="Probst A.J."/>
            <person name="Thomas B.C."/>
            <person name="Singh A."/>
            <person name="Wilkins M.J."/>
            <person name="Karaoz U."/>
            <person name="Brodie E.L."/>
            <person name="Williams K.H."/>
            <person name="Hubbard S.S."/>
            <person name="Banfield J.F."/>
        </authorList>
    </citation>
    <scope>NUCLEOTIDE SEQUENCE [LARGE SCALE GENOMIC DNA]</scope>
</reference>
<name>A0A1G1VMP4_9BACT</name>
<proteinExistence type="predicted"/>
<evidence type="ECO:0000313" key="1">
    <source>
        <dbReference type="EMBL" id="OGY16676.1"/>
    </source>
</evidence>